<feature type="compositionally biased region" description="Basic and acidic residues" evidence="1">
    <location>
        <begin position="337"/>
        <end position="359"/>
    </location>
</feature>
<name>A0A6J4TKR3_9ACTN</name>
<evidence type="ECO:0000256" key="1">
    <source>
        <dbReference type="SAM" id="MobiDB-lite"/>
    </source>
</evidence>
<organism evidence="2">
    <name type="scientific">uncultured Solirubrobacteraceae bacterium</name>
    <dbReference type="NCBI Taxonomy" id="1162706"/>
    <lineage>
        <taxon>Bacteria</taxon>
        <taxon>Bacillati</taxon>
        <taxon>Actinomycetota</taxon>
        <taxon>Thermoleophilia</taxon>
        <taxon>Solirubrobacterales</taxon>
        <taxon>Solirubrobacteraceae</taxon>
        <taxon>environmental samples</taxon>
    </lineage>
</organism>
<reference evidence="2" key="1">
    <citation type="submission" date="2020-02" db="EMBL/GenBank/DDBJ databases">
        <authorList>
            <person name="Meier V. D."/>
        </authorList>
    </citation>
    <scope>NUCLEOTIDE SEQUENCE</scope>
    <source>
        <strain evidence="2">AVDCRST_MAG85</strain>
    </source>
</reference>
<gene>
    <name evidence="2" type="ORF">AVDCRST_MAG85-3245</name>
</gene>
<feature type="compositionally biased region" description="Basic residues" evidence="1">
    <location>
        <begin position="525"/>
        <end position="538"/>
    </location>
</feature>
<feature type="non-terminal residue" evidence="2">
    <location>
        <position position="538"/>
    </location>
</feature>
<feature type="region of interest" description="Disordered" evidence="1">
    <location>
        <begin position="198"/>
        <end position="365"/>
    </location>
</feature>
<evidence type="ECO:0000313" key="2">
    <source>
        <dbReference type="EMBL" id="CAA9526051.1"/>
    </source>
</evidence>
<sequence>ERVRPRTRDRLRGALAAARAVRRRDDRAHARAVPLALSARGVRPVPGDRRVRRLHGPVDLAVGREHRDHLGRAARRRLRALPQPPVRRRRHRHRAAVVAGRRSARGGARRVLRDAPVLGRRHGRPRRRAEHRDALHRVRAALDPAVRAVRDRDAPLDVARVGAEVPDHRLGRLGHARLRAGVALRRHRLDRLLRDAHGDRRGRPRLGHAAARRDRARARRSRVQGVGRAVPPVDARRLRGRADADHRVHGRGHEGGRVRDPAAALRLRAHRRRADVGRRAGHPRDGDDHRRQRRRADADVAQAPARVVVGRPGRLPARRRRRRERDRPRGHALLPRGLHDHEPGRVRRDRRAPACDPRRQRSHRLGLGDRVHAPVARVAADDRDARAGGHPGDGRVHRQVRDHQRARRGRLHVARHRDRARLRGVAGLLPARRRRDVDAGGRPRVRLEGRARRVPPCARRWVLRARSARGPHDDRQRCRRRLGVRRAARRHRRGRALAARGRVRRRALRRRHRGDRDHPGAAVRARARRRRVLPRPHL</sequence>
<feature type="compositionally biased region" description="Basic and acidic residues" evidence="1">
    <location>
        <begin position="234"/>
        <end position="260"/>
    </location>
</feature>
<feature type="region of interest" description="Disordered" evidence="1">
    <location>
        <begin position="485"/>
        <end position="538"/>
    </location>
</feature>
<feature type="compositionally biased region" description="Basic residues" evidence="1">
    <location>
        <begin position="485"/>
        <end position="513"/>
    </location>
</feature>
<proteinExistence type="predicted"/>
<dbReference type="GO" id="GO:0016491">
    <property type="term" value="F:oxidoreductase activity"/>
    <property type="evidence" value="ECO:0007669"/>
    <property type="project" value="UniProtKB-KW"/>
</dbReference>
<protein>
    <submittedName>
        <fullName evidence="2">NADH-ubiquinone oxidoreductase chain N</fullName>
        <ecNumber evidence="2">1.6.5.3</ecNumber>
    </submittedName>
</protein>
<dbReference type="AlphaFoldDB" id="A0A6J4TKR3"/>
<feature type="compositionally biased region" description="Low complexity" evidence="1">
    <location>
        <begin position="299"/>
        <end position="315"/>
    </location>
</feature>
<keyword evidence="2" id="KW-0830">Ubiquinone</keyword>
<feature type="compositionally biased region" description="Basic and acidic residues" evidence="1">
    <location>
        <begin position="274"/>
        <end position="298"/>
    </location>
</feature>
<keyword evidence="2" id="KW-0560">Oxidoreductase</keyword>
<dbReference type="EMBL" id="CADCVT010000356">
    <property type="protein sequence ID" value="CAA9526051.1"/>
    <property type="molecule type" value="Genomic_DNA"/>
</dbReference>
<feature type="region of interest" description="Disordered" evidence="1">
    <location>
        <begin position="382"/>
        <end position="411"/>
    </location>
</feature>
<feature type="compositionally biased region" description="Basic residues" evidence="1">
    <location>
        <begin position="316"/>
        <end position="330"/>
    </location>
</feature>
<feature type="non-terminal residue" evidence="2">
    <location>
        <position position="1"/>
    </location>
</feature>
<accession>A0A6J4TKR3</accession>
<feature type="compositionally biased region" description="Basic and acidic residues" evidence="1">
    <location>
        <begin position="382"/>
        <end position="403"/>
    </location>
</feature>
<dbReference type="EC" id="1.6.5.3" evidence="2"/>